<protein>
    <submittedName>
        <fullName evidence="9">Twin-arginine translocase TatA/TatE family subunit</fullName>
    </submittedName>
</protein>
<evidence type="ECO:0000256" key="8">
    <source>
        <dbReference type="SAM" id="MobiDB-lite"/>
    </source>
</evidence>
<sequence>MLGFGELTLLLLVIVVVLSIKRLPDLMRSAGKAARILKSEKRALKDQDAPHTDPQSVPQAGAAPGGAAPDDDARPSPRVIRGEATERKDL</sequence>
<dbReference type="InterPro" id="IPR003369">
    <property type="entry name" value="TatA/B/E"/>
</dbReference>
<feature type="region of interest" description="Disordered" evidence="8">
    <location>
        <begin position="41"/>
        <end position="90"/>
    </location>
</feature>
<feature type="compositionally biased region" description="Basic and acidic residues" evidence="8">
    <location>
        <begin position="71"/>
        <end position="90"/>
    </location>
</feature>
<proteinExistence type="predicted"/>
<evidence type="ECO:0000256" key="6">
    <source>
        <dbReference type="ARBA" id="ARBA00023010"/>
    </source>
</evidence>
<dbReference type="EMBL" id="CP134500">
    <property type="protein sequence ID" value="WNF25675.1"/>
    <property type="molecule type" value="Genomic_DNA"/>
</dbReference>
<name>A0ABY9VSQ3_9ACTN</name>
<keyword evidence="2" id="KW-0813">Transport</keyword>
<feature type="compositionally biased region" description="Basic and acidic residues" evidence="8">
    <location>
        <begin position="41"/>
        <end position="51"/>
    </location>
</feature>
<gene>
    <name evidence="9" type="ORF">RI138_01990</name>
</gene>
<keyword evidence="4" id="KW-0653">Protein transport</keyword>
<evidence type="ECO:0000256" key="4">
    <source>
        <dbReference type="ARBA" id="ARBA00022927"/>
    </source>
</evidence>
<evidence type="ECO:0000256" key="2">
    <source>
        <dbReference type="ARBA" id="ARBA00022448"/>
    </source>
</evidence>
<dbReference type="Gene3D" id="1.20.5.3310">
    <property type="match status" value="1"/>
</dbReference>
<evidence type="ECO:0000256" key="3">
    <source>
        <dbReference type="ARBA" id="ARBA00022692"/>
    </source>
</evidence>
<feature type="compositionally biased region" description="Low complexity" evidence="8">
    <location>
        <begin position="54"/>
        <end position="68"/>
    </location>
</feature>
<evidence type="ECO:0000256" key="1">
    <source>
        <dbReference type="ARBA" id="ARBA00004167"/>
    </source>
</evidence>
<reference evidence="9 10" key="1">
    <citation type="submission" date="2023-09" db="EMBL/GenBank/DDBJ databases">
        <title>Genome completion map analysis of the actinomycetes C11-1.</title>
        <authorList>
            <person name="Qin P."/>
            <person name="Guan P."/>
        </authorList>
    </citation>
    <scope>NUCLEOTIDE SEQUENCE [LARGE SCALE GENOMIC DNA]</scope>
    <source>
        <strain evidence="9 10">C11-1</strain>
    </source>
</reference>
<keyword evidence="7" id="KW-0472">Membrane</keyword>
<keyword evidence="3" id="KW-0812">Transmembrane</keyword>
<dbReference type="Proteomes" id="UP001303236">
    <property type="component" value="Chromosome"/>
</dbReference>
<evidence type="ECO:0000256" key="5">
    <source>
        <dbReference type="ARBA" id="ARBA00022989"/>
    </source>
</evidence>
<evidence type="ECO:0000313" key="9">
    <source>
        <dbReference type="EMBL" id="WNF25675.1"/>
    </source>
</evidence>
<accession>A0ABY9VSQ3</accession>
<keyword evidence="6" id="KW-0811">Translocation</keyword>
<evidence type="ECO:0000313" key="10">
    <source>
        <dbReference type="Proteomes" id="UP001303236"/>
    </source>
</evidence>
<comment type="subcellular location">
    <subcellularLocation>
        <location evidence="1">Membrane</location>
        <topology evidence="1">Single-pass membrane protein</topology>
    </subcellularLocation>
</comment>
<keyword evidence="5" id="KW-1133">Transmembrane helix</keyword>
<organism evidence="9 10">
    <name type="scientific">Streptomyces durocortorensis</name>
    <dbReference type="NCBI Taxonomy" id="2811104"/>
    <lineage>
        <taxon>Bacteria</taxon>
        <taxon>Bacillati</taxon>
        <taxon>Actinomycetota</taxon>
        <taxon>Actinomycetes</taxon>
        <taxon>Kitasatosporales</taxon>
        <taxon>Streptomycetaceae</taxon>
        <taxon>Streptomyces</taxon>
    </lineage>
</organism>
<keyword evidence="10" id="KW-1185">Reference proteome</keyword>
<dbReference type="Pfam" id="PF02416">
    <property type="entry name" value="TatA_B_E"/>
    <property type="match status" value="1"/>
</dbReference>
<evidence type="ECO:0000256" key="7">
    <source>
        <dbReference type="ARBA" id="ARBA00023136"/>
    </source>
</evidence>